<evidence type="ECO:0000256" key="5">
    <source>
        <dbReference type="ARBA" id="ARBA00022679"/>
    </source>
</evidence>
<evidence type="ECO:0000256" key="9">
    <source>
        <dbReference type="RuleBase" id="RU367120"/>
    </source>
</evidence>
<dbReference type="Proteomes" id="UP000807716">
    <property type="component" value="Unassembled WGS sequence"/>
</dbReference>
<dbReference type="InterPro" id="IPR001611">
    <property type="entry name" value="Leu-rich_rpt"/>
</dbReference>
<feature type="region of interest" description="Disordered" evidence="10">
    <location>
        <begin position="544"/>
        <end position="591"/>
    </location>
</feature>
<keyword evidence="4 9" id="KW-0637">Prenyltransferase</keyword>
<dbReference type="PROSITE" id="PS51147">
    <property type="entry name" value="PFTA"/>
    <property type="match status" value="3"/>
</dbReference>
<dbReference type="FunFam" id="1.25.40.120:FF:000035">
    <property type="entry name" value="Geranylgeranyl transferase type-2 subunit alpha"/>
    <property type="match status" value="1"/>
</dbReference>
<accession>A0A9P6U2G7</accession>
<dbReference type="GO" id="GO:0097354">
    <property type="term" value="P:prenylation"/>
    <property type="evidence" value="ECO:0007669"/>
    <property type="project" value="UniProtKB-UniRule"/>
</dbReference>
<keyword evidence="5 9" id="KW-0808">Transferase</keyword>
<protein>
    <recommendedName>
        <fullName evidence="3 9">Geranylgeranyl transferase type-2 subunit alpha</fullName>
        <ecNumber evidence="2 9">2.5.1.60</ecNumber>
    </recommendedName>
    <alternativeName>
        <fullName evidence="7 9">Geranylgeranyl transferase type II subunit alpha</fullName>
    </alternativeName>
</protein>
<feature type="compositionally biased region" description="Basic and acidic residues" evidence="10">
    <location>
        <begin position="565"/>
        <end position="591"/>
    </location>
</feature>
<evidence type="ECO:0000313" key="12">
    <source>
        <dbReference type="Proteomes" id="UP000807716"/>
    </source>
</evidence>
<evidence type="ECO:0000256" key="1">
    <source>
        <dbReference type="ARBA" id="ARBA00006734"/>
    </source>
</evidence>
<dbReference type="AlphaFoldDB" id="A0A9P6U2G7"/>
<dbReference type="GO" id="GO:0005968">
    <property type="term" value="C:Rab-protein geranylgeranyltransferase complex"/>
    <property type="evidence" value="ECO:0007669"/>
    <property type="project" value="TreeGrafter"/>
</dbReference>
<dbReference type="Gene3D" id="3.80.10.10">
    <property type="entry name" value="Ribonuclease Inhibitor"/>
    <property type="match status" value="1"/>
</dbReference>
<feature type="region of interest" description="Disordered" evidence="10">
    <location>
        <begin position="1"/>
        <end position="22"/>
    </location>
</feature>
<comment type="caution">
    <text evidence="11">The sequence shown here is derived from an EMBL/GenBank/DDBJ whole genome shotgun (WGS) entry which is preliminary data.</text>
</comment>
<sequence length="771" mass="88446">MEGRHGQKKQVFTPEGLKAKSERDAEQVNEFLQLKAQLNKVQESKQHDNEALKVTTAILRRTPDYYSCWNIRRNILLEGFLKDVDKETADKIYMGELEFLQENLKLNPKSYYMWNHRRWCLEHMNNPPWHKELAMVGKFLELDARNFHGWDYRRYIIRQLDQQDKGNEDKILERARGEFEFTTTKISQNFSNYSAWHNRSKLLTQLVASMTEDEKEAVVENEFDQIKNAIYTDPEDQSAWLYELWLVGREDKHISILGASVISFQPLLEIVVAFDETIQLRQPFTVMTRVSDDAEPTPLAGEWKATGSDAGLGSVWIFQQSPESVYGTTVEVVVFPDDVCGQRAGSRLMAPVCFELETINQDLETISGRLTRLPIGRNLMYDVSKRIGPVPPPDGRLDHPAVTSPVASGDDQQQQQQHQQQQQSPSQQQPQKQYLVTSLTRSSSAQDRIDLLEREISAVRELMEIEPDSKWPLQVLSMLLSEQRRTMSLFSKRAKEMDDECIELQEKLIQIDPLRQERYEDRRTQLVFDRETLPLLRDSRTRFPELEFRTGDEEDEEVGSGSGRGGEKREIDQDKEKKKERVAPPPRHLDLSMRGLTHIPMSSYFIHLETLNLDSNAITTTRFLRNLLSVKHLVLSNNSIKRLEGLQHAPSLAFLTLENNLIGRWEDFVSGFVFWGEGKLSRTGATVQVKMGGNPLMENEGGEYVLEKRWDDVGVVGVHVQFKTDEQIAMEETLAHDQARSGTISTVVTEGCRRVSTTVVEFDAGPATGSN</sequence>
<dbReference type="InterPro" id="IPR002088">
    <property type="entry name" value="Prenyl_trans_a"/>
</dbReference>
<dbReference type="PANTHER" id="PTHR11129">
    <property type="entry name" value="PROTEIN FARNESYLTRANSFERASE ALPHA SUBUNIT/RAB GERANYLGERANYL TRANSFERASE ALPHA SUBUNIT"/>
    <property type="match status" value="1"/>
</dbReference>
<dbReference type="InterPro" id="IPR032675">
    <property type="entry name" value="LRR_dom_sf"/>
</dbReference>
<name>A0A9P6U2G7_9FUNG</name>
<comment type="catalytic activity">
    <reaction evidence="8 9">
        <text>geranylgeranyl diphosphate + L-cysteinyl-[protein] = S-geranylgeranyl-L-cysteinyl-[protein] + diphosphate</text>
        <dbReference type="Rhea" id="RHEA:21240"/>
        <dbReference type="Rhea" id="RHEA-COMP:10131"/>
        <dbReference type="Rhea" id="RHEA-COMP:11537"/>
        <dbReference type="ChEBI" id="CHEBI:29950"/>
        <dbReference type="ChEBI" id="CHEBI:33019"/>
        <dbReference type="ChEBI" id="CHEBI:57533"/>
        <dbReference type="ChEBI" id="CHEBI:86021"/>
        <dbReference type="EC" id="2.5.1.60"/>
    </reaction>
</comment>
<reference evidence="11" key="1">
    <citation type="journal article" date="2020" name="Fungal Divers.">
        <title>Resolving the Mortierellaceae phylogeny through synthesis of multi-gene phylogenetics and phylogenomics.</title>
        <authorList>
            <person name="Vandepol N."/>
            <person name="Liber J."/>
            <person name="Desiro A."/>
            <person name="Na H."/>
            <person name="Kennedy M."/>
            <person name="Barry K."/>
            <person name="Grigoriev I.V."/>
            <person name="Miller A.N."/>
            <person name="O'Donnell K."/>
            <person name="Stajich J.E."/>
            <person name="Bonito G."/>
        </authorList>
    </citation>
    <scope>NUCLEOTIDE SEQUENCE</scope>
    <source>
        <strain evidence="11">BC1065</strain>
    </source>
</reference>
<dbReference type="PROSITE" id="PS51450">
    <property type="entry name" value="LRR"/>
    <property type="match status" value="2"/>
</dbReference>
<keyword evidence="6" id="KW-0677">Repeat</keyword>
<evidence type="ECO:0000313" key="11">
    <source>
        <dbReference type="EMBL" id="KAG0257666.1"/>
    </source>
</evidence>
<evidence type="ECO:0000256" key="2">
    <source>
        <dbReference type="ARBA" id="ARBA00012656"/>
    </source>
</evidence>
<comment type="similarity">
    <text evidence="1 9">Belongs to the protein prenyltransferase subunit alpha family.</text>
</comment>
<proteinExistence type="inferred from homology"/>
<evidence type="ECO:0000256" key="6">
    <source>
        <dbReference type="ARBA" id="ARBA00022737"/>
    </source>
</evidence>
<evidence type="ECO:0000256" key="8">
    <source>
        <dbReference type="ARBA" id="ARBA00047658"/>
    </source>
</evidence>
<comment type="function">
    <text evidence="9">Catalyzes the transfer of a geranyl-geranyl moiety from geranyl-geranyl pyrophosphate to cysteines occuring in specific C-terminal amino acid sequences.</text>
</comment>
<feature type="region of interest" description="Disordered" evidence="10">
    <location>
        <begin position="386"/>
        <end position="440"/>
    </location>
</feature>
<dbReference type="SUPFAM" id="SSF48439">
    <property type="entry name" value="Protein prenylyltransferase"/>
    <property type="match status" value="1"/>
</dbReference>
<dbReference type="PANTHER" id="PTHR11129:SF2">
    <property type="entry name" value="GERANYLGERANYL TRANSFERASE TYPE-2 SUBUNIT ALPHA"/>
    <property type="match status" value="1"/>
</dbReference>
<keyword evidence="12" id="KW-1185">Reference proteome</keyword>
<evidence type="ECO:0000256" key="10">
    <source>
        <dbReference type="SAM" id="MobiDB-lite"/>
    </source>
</evidence>
<evidence type="ECO:0000256" key="7">
    <source>
        <dbReference type="ARBA" id="ARBA00031267"/>
    </source>
</evidence>
<evidence type="ECO:0000256" key="4">
    <source>
        <dbReference type="ARBA" id="ARBA00022602"/>
    </source>
</evidence>
<dbReference type="GO" id="GO:0004663">
    <property type="term" value="F:Rab geranylgeranyltransferase activity"/>
    <property type="evidence" value="ECO:0007669"/>
    <property type="project" value="UniProtKB-UniRule"/>
</dbReference>
<dbReference type="SUPFAM" id="SSF52058">
    <property type="entry name" value="L domain-like"/>
    <property type="match status" value="1"/>
</dbReference>
<dbReference type="OrthoDB" id="1658at2759"/>
<gene>
    <name evidence="11" type="ORF">DFQ27_005004</name>
</gene>
<evidence type="ECO:0000256" key="3">
    <source>
        <dbReference type="ARBA" id="ARBA00014772"/>
    </source>
</evidence>
<feature type="compositionally biased region" description="Low complexity" evidence="10">
    <location>
        <begin position="412"/>
        <end position="433"/>
    </location>
</feature>
<dbReference type="Gene3D" id="1.25.40.120">
    <property type="entry name" value="Protein prenylyltransferase"/>
    <property type="match status" value="2"/>
</dbReference>
<dbReference type="EC" id="2.5.1.60" evidence="2 9"/>
<organism evidence="11 12">
    <name type="scientific">Actinomortierella ambigua</name>
    <dbReference type="NCBI Taxonomy" id="1343610"/>
    <lineage>
        <taxon>Eukaryota</taxon>
        <taxon>Fungi</taxon>
        <taxon>Fungi incertae sedis</taxon>
        <taxon>Mucoromycota</taxon>
        <taxon>Mortierellomycotina</taxon>
        <taxon>Mortierellomycetes</taxon>
        <taxon>Mortierellales</taxon>
        <taxon>Mortierellaceae</taxon>
        <taxon>Actinomortierella</taxon>
    </lineage>
</organism>
<dbReference type="EMBL" id="JAAAJB010000351">
    <property type="protein sequence ID" value="KAG0257666.1"/>
    <property type="molecule type" value="Genomic_DNA"/>
</dbReference>
<dbReference type="Pfam" id="PF01239">
    <property type="entry name" value="PPTA"/>
    <property type="match status" value="4"/>
</dbReference>